<keyword evidence="1" id="KW-1133">Transmembrane helix</keyword>
<evidence type="ECO:0000313" key="2">
    <source>
        <dbReference type="EMBL" id="QDU38705.1"/>
    </source>
</evidence>
<dbReference type="RefSeq" id="WP_145369960.1">
    <property type="nucleotide sequence ID" value="NZ_CP036275.1"/>
</dbReference>
<dbReference type="OrthoDB" id="290871at2"/>
<feature type="transmembrane region" description="Helical" evidence="1">
    <location>
        <begin position="31"/>
        <end position="51"/>
    </location>
</feature>
<keyword evidence="3" id="KW-1185">Reference proteome</keyword>
<name>A0A517Z8B1_9PLAN</name>
<dbReference type="AlphaFoldDB" id="A0A517Z8B1"/>
<dbReference type="Proteomes" id="UP000320496">
    <property type="component" value="Chromosome"/>
</dbReference>
<proteinExistence type="predicted"/>
<gene>
    <name evidence="2" type="ORF">Mal4_30350</name>
</gene>
<dbReference type="EMBL" id="CP036275">
    <property type="protein sequence ID" value="QDU38705.1"/>
    <property type="molecule type" value="Genomic_DNA"/>
</dbReference>
<accession>A0A517Z8B1</accession>
<evidence type="ECO:0000256" key="1">
    <source>
        <dbReference type="SAM" id="Phobius"/>
    </source>
</evidence>
<reference evidence="2 3" key="1">
    <citation type="submission" date="2019-02" db="EMBL/GenBank/DDBJ databases">
        <title>Deep-cultivation of Planctomycetes and their phenomic and genomic characterization uncovers novel biology.</title>
        <authorList>
            <person name="Wiegand S."/>
            <person name="Jogler M."/>
            <person name="Boedeker C."/>
            <person name="Pinto D."/>
            <person name="Vollmers J."/>
            <person name="Rivas-Marin E."/>
            <person name="Kohn T."/>
            <person name="Peeters S.H."/>
            <person name="Heuer A."/>
            <person name="Rast P."/>
            <person name="Oberbeckmann S."/>
            <person name="Bunk B."/>
            <person name="Jeske O."/>
            <person name="Meyerdierks A."/>
            <person name="Storesund J.E."/>
            <person name="Kallscheuer N."/>
            <person name="Luecker S."/>
            <person name="Lage O.M."/>
            <person name="Pohl T."/>
            <person name="Merkel B.J."/>
            <person name="Hornburger P."/>
            <person name="Mueller R.-W."/>
            <person name="Bruemmer F."/>
            <person name="Labrenz M."/>
            <person name="Spormann A.M."/>
            <person name="Op den Camp H."/>
            <person name="Overmann J."/>
            <person name="Amann R."/>
            <person name="Jetten M.S.M."/>
            <person name="Mascher T."/>
            <person name="Medema M.H."/>
            <person name="Devos D.P."/>
            <person name="Kaster A.-K."/>
            <person name="Ovreas L."/>
            <person name="Rohde M."/>
            <person name="Galperin M.Y."/>
            <person name="Jogler C."/>
        </authorList>
    </citation>
    <scope>NUCLEOTIDE SEQUENCE [LARGE SCALE GENOMIC DNA]</scope>
    <source>
        <strain evidence="2 3">Mal4</strain>
    </source>
</reference>
<sequence>MLNNLGFTLQFLALVFLPMLIIWQLNFGFQLLWMPTLTIAGAVVFWIGHMLRERGNSPDA</sequence>
<evidence type="ECO:0000313" key="3">
    <source>
        <dbReference type="Proteomes" id="UP000320496"/>
    </source>
</evidence>
<dbReference type="KEGG" id="mri:Mal4_30350"/>
<keyword evidence="1" id="KW-0472">Membrane</keyword>
<keyword evidence="1" id="KW-0812">Transmembrane</keyword>
<feature type="transmembrane region" description="Helical" evidence="1">
    <location>
        <begin position="7"/>
        <end position="25"/>
    </location>
</feature>
<organism evidence="2 3">
    <name type="scientific">Maioricimonas rarisocia</name>
    <dbReference type="NCBI Taxonomy" id="2528026"/>
    <lineage>
        <taxon>Bacteria</taxon>
        <taxon>Pseudomonadati</taxon>
        <taxon>Planctomycetota</taxon>
        <taxon>Planctomycetia</taxon>
        <taxon>Planctomycetales</taxon>
        <taxon>Planctomycetaceae</taxon>
        <taxon>Maioricimonas</taxon>
    </lineage>
</organism>
<protein>
    <submittedName>
        <fullName evidence="2">Uncharacterized protein</fullName>
    </submittedName>
</protein>